<organism evidence="9 10">
    <name type="scientific">Gordonia asplenii</name>
    <dbReference type="NCBI Taxonomy" id="2725283"/>
    <lineage>
        <taxon>Bacteria</taxon>
        <taxon>Bacillati</taxon>
        <taxon>Actinomycetota</taxon>
        <taxon>Actinomycetes</taxon>
        <taxon>Mycobacteriales</taxon>
        <taxon>Gordoniaceae</taxon>
        <taxon>Gordonia</taxon>
    </lineage>
</organism>
<dbReference type="InterPro" id="IPR003736">
    <property type="entry name" value="PAAI_dom"/>
</dbReference>
<comment type="caution">
    <text evidence="9">The sequence shown here is derived from an EMBL/GenBank/DDBJ whole genome shotgun (WGS) entry which is preliminary data.</text>
</comment>
<evidence type="ECO:0000259" key="8">
    <source>
        <dbReference type="Pfam" id="PF03061"/>
    </source>
</evidence>
<dbReference type="EMBL" id="JABBNB010000040">
    <property type="protein sequence ID" value="NMO04751.1"/>
    <property type="molecule type" value="Genomic_DNA"/>
</dbReference>
<dbReference type="NCBIfam" id="TIGR00369">
    <property type="entry name" value="unchar_dom_1"/>
    <property type="match status" value="1"/>
</dbReference>
<comment type="similarity">
    <text evidence="4">Belongs to the YigI thioesterase family.</text>
</comment>
<evidence type="ECO:0000256" key="6">
    <source>
        <dbReference type="ARBA" id="ARBA00040062"/>
    </source>
</evidence>
<evidence type="ECO:0000313" key="9">
    <source>
        <dbReference type="EMBL" id="NMO04751.1"/>
    </source>
</evidence>
<evidence type="ECO:0000256" key="2">
    <source>
        <dbReference type="ARBA" id="ARBA00035880"/>
    </source>
</evidence>
<dbReference type="EC" id="3.1.2.20" evidence="5"/>
<dbReference type="SUPFAM" id="SSF54637">
    <property type="entry name" value="Thioesterase/thiol ester dehydrase-isomerase"/>
    <property type="match status" value="1"/>
</dbReference>
<name>A0A848L8E9_9ACTN</name>
<evidence type="ECO:0000256" key="1">
    <source>
        <dbReference type="ARBA" id="ARBA00022801"/>
    </source>
</evidence>
<gene>
    <name evidence="9" type="ORF">HH308_26360</name>
</gene>
<dbReference type="Gene3D" id="3.10.129.10">
    <property type="entry name" value="Hotdog Thioesterase"/>
    <property type="match status" value="1"/>
</dbReference>
<dbReference type="PANTHER" id="PTHR43240">
    <property type="entry name" value="1,4-DIHYDROXY-2-NAPHTHOYL-COA THIOESTERASE 1"/>
    <property type="match status" value="1"/>
</dbReference>
<reference evidence="9 10" key="1">
    <citation type="submission" date="2020-04" db="EMBL/GenBank/DDBJ databases">
        <title>Gordonia sp. nov. TBRC 11910.</title>
        <authorList>
            <person name="Suriyachadkun C."/>
        </authorList>
    </citation>
    <scope>NUCLEOTIDE SEQUENCE [LARGE SCALE GENOMIC DNA]</scope>
    <source>
        <strain evidence="9 10">TBRC 11910</strain>
    </source>
</reference>
<keyword evidence="1" id="KW-0378">Hydrolase</keyword>
<sequence length="136" mass="14303">MFTLDLAREVLAAQPFSAMLGTRISHLDDETVVLELDVDDRLRQQYGLIHGGVLAYLADNALTYAGALSLGANVVTSGFTIDYVSPARDGAVLRATAHLAHGGRRKALATCDIDIVDAAGTAKRCAVAMGTTLTTN</sequence>
<protein>
    <recommendedName>
        <fullName evidence="6">Medium/long-chain acyl-CoA thioesterase YigI</fullName>
        <ecNumber evidence="5">3.1.2.20</ecNumber>
    </recommendedName>
</protein>
<proteinExistence type="inferred from homology"/>
<accession>A0A848L8E9</accession>
<keyword evidence="10" id="KW-1185">Reference proteome</keyword>
<comment type="catalytic activity">
    <reaction evidence="7">
        <text>a medium-chain fatty acyl-CoA + H2O = a medium-chain fatty acid + CoA + H(+)</text>
        <dbReference type="Rhea" id="RHEA:68184"/>
        <dbReference type="ChEBI" id="CHEBI:15377"/>
        <dbReference type="ChEBI" id="CHEBI:15378"/>
        <dbReference type="ChEBI" id="CHEBI:57287"/>
        <dbReference type="ChEBI" id="CHEBI:59558"/>
        <dbReference type="ChEBI" id="CHEBI:90546"/>
    </reaction>
</comment>
<comment type="catalytic activity">
    <reaction evidence="3">
        <text>a long-chain fatty acyl-CoA + H2O = a long-chain fatty acid + CoA + H(+)</text>
        <dbReference type="Rhea" id="RHEA:67680"/>
        <dbReference type="ChEBI" id="CHEBI:15377"/>
        <dbReference type="ChEBI" id="CHEBI:15378"/>
        <dbReference type="ChEBI" id="CHEBI:57287"/>
        <dbReference type="ChEBI" id="CHEBI:57560"/>
        <dbReference type="ChEBI" id="CHEBI:83139"/>
    </reaction>
</comment>
<dbReference type="RefSeq" id="WP_170197254.1">
    <property type="nucleotide sequence ID" value="NZ_JABBNB010000040.1"/>
</dbReference>
<dbReference type="AlphaFoldDB" id="A0A848L8E9"/>
<dbReference type="Pfam" id="PF03061">
    <property type="entry name" value="4HBT"/>
    <property type="match status" value="1"/>
</dbReference>
<evidence type="ECO:0000256" key="7">
    <source>
        <dbReference type="ARBA" id="ARBA00048062"/>
    </source>
</evidence>
<dbReference type="InterPro" id="IPR029069">
    <property type="entry name" value="HotDog_dom_sf"/>
</dbReference>
<comment type="catalytic activity">
    <reaction evidence="2">
        <text>a fatty acyl-CoA + H2O = a fatty acid + CoA + H(+)</text>
        <dbReference type="Rhea" id="RHEA:16781"/>
        <dbReference type="ChEBI" id="CHEBI:15377"/>
        <dbReference type="ChEBI" id="CHEBI:15378"/>
        <dbReference type="ChEBI" id="CHEBI:28868"/>
        <dbReference type="ChEBI" id="CHEBI:57287"/>
        <dbReference type="ChEBI" id="CHEBI:77636"/>
        <dbReference type="EC" id="3.1.2.20"/>
    </reaction>
</comment>
<dbReference type="PANTHER" id="PTHR43240:SF20">
    <property type="entry name" value="MEDIUM_LONG-CHAIN ACYL-COA THIOESTERASE YIGI"/>
    <property type="match status" value="1"/>
</dbReference>
<dbReference type="GO" id="GO:0047617">
    <property type="term" value="F:fatty acyl-CoA hydrolase activity"/>
    <property type="evidence" value="ECO:0007669"/>
    <property type="project" value="UniProtKB-EC"/>
</dbReference>
<evidence type="ECO:0000313" key="10">
    <source>
        <dbReference type="Proteomes" id="UP000550729"/>
    </source>
</evidence>
<evidence type="ECO:0000256" key="5">
    <source>
        <dbReference type="ARBA" id="ARBA00038894"/>
    </source>
</evidence>
<evidence type="ECO:0000256" key="3">
    <source>
        <dbReference type="ARBA" id="ARBA00036002"/>
    </source>
</evidence>
<dbReference type="InterPro" id="IPR006683">
    <property type="entry name" value="Thioestr_dom"/>
</dbReference>
<feature type="domain" description="Thioesterase" evidence="8">
    <location>
        <begin position="46"/>
        <end position="113"/>
    </location>
</feature>
<dbReference type="CDD" id="cd03443">
    <property type="entry name" value="PaaI_thioesterase"/>
    <property type="match status" value="1"/>
</dbReference>
<dbReference type="Proteomes" id="UP000550729">
    <property type="component" value="Unassembled WGS sequence"/>
</dbReference>
<evidence type="ECO:0000256" key="4">
    <source>
        <dbReference type="ARBA" id="ARBA00038381"/>
    </source>
</evidence>